<dbReference type="PANTHER" id="PTHR28092">
    <property type="entry name" value="FACTOR-INDUCED GENE 1 PROTEIN"/>
    <property type="match status" value="1"/>
</dbReference>
<keyword evidence="1" id="KW-0812">Transmembrane</keyword>
<organism evidence="2 3">
    <name type="scientific">Parathielavia appendiculata</name>
    <dbReference type="NCBI Taxonomy" id="2587402"/>
    <lineage>
        <taxon>Eukaryota</taxon>
        <taxon>Fungi</taxon>
        <taxon>Dikarya</taxon>
        <taxon>Ascomycota</taxon>
        <taxon>Pezizomycotina</taxon>
        <taxon>Sordariomycetes</taxon>
        <taxon>Sordariomycetidae</taxon>
        <taxon>Sordariales</taxon>
        <taxon>Chaetomiaceae</taxon>
        <taxon>Parathielavia</taxon>
    </lineage>
</organism>
<evidence type="ECO:0000313" key="3">
    <source>
        <dbReference type="Proteomes" id="UP001302602"/>
    </source>
</evidence>
<reference evidence="2" key="1">
    <citation type="journal article" date="2023" name="Mol. Phylogenet. Evol.">
        <title>Genome-scale phylogeny and comparative genomics of the fungal order Sordariales.</title>
        <authorList>
            <person name="Hensen N."/>
            <person name="Bonometti L."/>
            <person name="Westerberg I."/>
            <person name="Brannstrom I.O."/>
            <person name="Guillou S."/>
            <person name="Cros-Aarteil S."/>
            <person name="Calhoun S."/>
            <person name="Haridas S."/>
            <person name="Kuo A."/>
            <person name="Mondo S."/>
            <person name="Pangilinan J."/>
            <person name="Riley R."/>
            <person name="LaButti K."/>
            <person name="Andreopoulos B."/>
            <person name="Lipzen A."/>
            <person name="Chen C."/>
            <person name="Yan M."/>
            <person name="Daum C."/>
            <person name="Ng V."/>
            <person name="Clum A."/>
            <person name="Steindorff A."/>
            <person name="Ohm R.A."/>
            <person name="Martin F."/>
            <person name="Silar P."/>
            <person name="Natvig D.O."/>
            <person name="Lalanne C."/>
            <person name="Gautier V."/>
            <person name="Ament-Velasquez S.L."/>
            <person name="Kruys A."/>
            <person name="Hutchinson M.I."/>
            <person name="Powell A.J."/>
            <person name="Barry K."/>
            <person name="Miller A.N."/>
            <person name="Grigoriev I.V."/>
            <person name="Debuchy R."/>
            <person name="Gladieux P."/>
            <person name="Hiltunen Thoren M."/>
            <person name="Johannesson H."/>
        </authorList>
    </citation>
    <scope>NUCLEOTIDE SEQUENCE</scope>
    <source>
        <strain evidence="2">CBS 731.68</strain>
    </source>
</reference>
<dbReference type="GO" id="GO:0043332">
    <property type="term" value="C:mating projection tip"/>
    <property type="evidence" value="ECO:0007669"/>
    <property type="project" value="TreeGrafter"/>
</dbReference>
<dbReference type="RefSeq" id="XP_062646660.1">
    <property type="nucleotide sequence ID" value="XM_062787594.1"/>
</dbReference>
<dbReference type="GO" id="GO:0000747">
    <property type="term" value="P:conjugation with cellular fusion"/>
    <property type="evidence" value="ECO:0007669"/>
    <property type="project" value="TreeGrafter"/>
</dbReference>
<keyword evidence="1" id="KW-0472">Membrane</keyword>
<gene>
    <name evidence="2" type="ORF">N657DRAFT_483905</name>
</gene>
<feature type="transmembrane region" description="Helical" evidence="1">
    <location>
        <begin position="233"/>
        <end position="258"/>
    </location>
</feature>
<keyword evidence="1" id="KW-1133">Transmembrane helix</keyword>
<evidence type="ECO:0000256" key="1">
    <source>
        <dbReference type="SAM" id="Phobius"/>
    </source>
</evidence>
<feature type="transmembrane region" description="Helical" evidence="1">
    <location>
        <begin position="192"/>
        <end position="213"/>
    </location>
</feature>
<name>A0AAN6Z3N3_9PEZI</name>
<sequence length="273" mass="29125">MARVRSGWLRWRSWIRFQHVAMLLLAASSILFSILLAGCTTEGLSDLYLLSLSYTGSASSAADNTITNPNVSSAVAGLAGTGSALQVRVGYFGYCLIHGAIKSCSSDADLLAASLRGMDWSDPLNMLFVAKSFRNDTIFSGLIFISIILGIFCFGLLSTFRRRTELQVGSDGESEHERLEVRPFPSRRVSQSALILVLVASIFALVAALWQHLSSAATSTMAGTVMYGTVSGQVGAGAMALGWVGTALLIVVAVGLLLKILSMRVLELINQVP</sequence>
<dbReference type="PANTHER" id="PTHR28092:SF1">
    <property type="entry name" value="FACTOR-INDUCED GENE 1 PROTEIN"/>
    <property type="match status" value="1"/>
</dbReference>
<proteinExistence type="predicted"/>
<accession>A0AAN6Z3N3</accession>
<protein>
    <submittedName>
        <fullName evidence="2">Uncharacterized protein</fullName>
    </submittedName>
</protein>
<dbReference type="GeneID" id="87824364"/>
<keyword evidence="3" id="KW-1185">Reference proteome</keyword>
<dbReference type="Proteomes" id="UP001302602">
    <property type="component" value="Unassembled WGS sequence"/>
</dbReference>
<dbReference type="EMBL" id="MU853230">
    <property type="protein sequence ID" value="KAK4122889.1"/>
    <property type="molecule type" value="Genomic_DNA"/>
</dbReference>
<evidence type="ECO:0000313" key="2">
    <source>
        <dbReference type="EMBL" id="KAK4122889.1"/>
    </source>
</evidence>
<comment type="caution">
    <text evidence="2">The sequence shown here is derived from an EMBL/GenBank/DDBJ whole genome shotgun (WGS) entry which is preliminary data.</text>
</comment>
<reference evidence="2" key="2">
    <citation type="submission" date="2023-05" db="EMBL/GenBank/DDBJ databases">
        <authorList>
            <consortium name="Lawrence Berkeley National Laboratory"/>
            <person name="Steindorff A."/>
            <person name="Hensen N."/>
            <person name="Bonometti L."/>
            <person name="Westerberg I."/>
            <person name="Brannstrom I.O."/>
            <person name="Guillou S."/>
            <person name="Cros-Aarteil S."/>
            <person name="Calhoun S."/>
            <person name="Haridas S."/>
            <person name="Kuo A."/>
            <person name="Mondo S."/>
            <person name="Pangilinan J."/>
            <person name="Riley R."/>
            <person name="Labutti K."/>
            <person name="Andreopoulos B."/>
            <person name="Lipzen A."/>
            <person name="Chen C."/>
            <person name="Yanf M."/>
            <person name="Daum C."/>
            <person name="Ng V."/>
            <person name="Clum A."/>
            <person name="Ohm R."/>
            <person name="Martin F."/>
            <person name="Silar P."/>
            <person name="Natvig D."/>
            <person name="Lalanne C."/>
            <person name="Gautier V."/>
            <person name="Ament-Velasquez S.L."/>
            <person name="Kruys A."/>
            <person name="Hutchinson M.I."/>
            <person name="Powell A.J."/>
            <person name="Barry K."/>
            <person name="Miller A.N."/>
            <person name="Grigoriev I.V."/>
            <person name="Debuchy R."/>
            <person name="Gladieux P."/>
            <person name="Thoren M.H."/>
            <person name="Johannesson H."/>
        </authorList>
    </citation>
    <scope>NUCLEOTIDE SEQUENCE</scope>
    <source>
        <strain evidence="2">CBS 731.68</strain>
    </source>
</reference>
<dbReference type="Pfam" id="PF12351">
    <property type="entry name" value="Fig1"/>
    <property type="match status" value="1"/>
</dbReference>
<feature type="transmembrane region" description="Helical" evidence="1">
    <location>
        <begin position="138"/>
        <end position="157"/>
    </location>
</feature>
<dbReference type="GO" id="GO:0016020">
    <property type="term" value="C:membrane"/>
    <property type="evidence" value="ECO:0007669"/>
    <property type="project" value="InterPro"/>
</dbReference>
<dbReference type="AlphaFoldDB" id="A0AAN6Z3N3"/>
<dbReference type="InterPro" id="IPR033481">
    <property type="entry name" value="Dni1/Fig1"/>
</dbReference>